<evidence type="ECO:0000256" key="3">
    <source>
        <dbReference type="ARBA" id="ARBA00022692"/>
    </source>
</evidence>
<dbReference type="EMBL" id="CAJOBD010008790">
    <property type="protein sequence ID" value="CAF4121183.1"/>
    <property type="molecule type" value="Genomic_DNA"/>
</dbReference>
<evidence type="ECO:0000256" key="4">
    <source>
        <dbReference type="ARBA" id="ARBA00022989"/>
    </source>
</evidence>
<dbReference type="Gene3D" id="1.20.1250.20">
    <property type="entry name" value="MFS general substrate transporter like domains"/>
    <property type="match status" value="1"/>
</dbReference>
<accession>A0A814NCG6</accession>
<protein>
    <recommendedName>
        <fullName evidence="7">UNC93-like protein MFSD11</fullName>
    </recommendedName>
    <alternativeName>
        <fullName evidence="8">Major facilitator superfamily domain-containing protein 11</fullName>
    </alternativeName>
</protein>
<evidence type="ECO:0000256" key="1">
    <source>
        <dbReference type="ARBA" id="ARBA00004141"/>
    </source>
</evidence>
<feature type="transmembrane region" description="Helical" evidence="9">
    <location>
        <begin position="171"/>
        <end position="193"/>
    </location>
</feature>
<evidence type="ECO:0000313" key="12">
    <source>
        <dbReference type="Proteomes" id="UP000663864"/>
    </source>
</evidence>
<evidence type="ECO:0000256" key="5">
    <source>
        <dbReference type="ARBA" id="ARBA00023136"/>
    </source>
</evidence>
<dbReference type="Proteomes" id="UP000663864">
    <property type="component" value="Unassembled WGS sequence"/>
</dbReference>
<dbReference type="PANTHER" id="PTHR23294">
    <property type="entry name" value="ET TRANSLATION PRODUCT-RELATED"/>
    <property type="match status" value="1"/>
</dbReference>
<dbReference type="InterPro" id="IPR051617">
    <property type="entry name" value="UNC-93-like_regulator"/>
</dbReference>
<feature type="transmembrane region" description="Helical" evidence="9">
    <location>
        <begin position="267"/>
        <end position="285"/>
    </location>
</feature>
<keyword evidence="4 9" id="KW-1133">Transmembrane helix</keyword>
<evidence type="ECO:0000256" key="7">
    <source>
        <dbReference type="ARBA" id="ARBA00040302"/>
    </source>
</evidence>
<keyword evidence="5 9" id="KW-0472">Membrane</keyword>
<sequence>MDNRLINILLLGSSFMILFTAFRATSMISQSVLEGVKNETTHGNSFHGSGYISSAILYACVAITNIFSPTIVSMLRPAVAMFLGGTTYFLYVLSFIYPMTWSYYIVSVLIGIGAAVLWTAQGVYLANNSNDLTISRNSGIFWALFQVSLLIGNIYIYIVLKTEMIDRATRIPLFIVFSIVSAIGLVLFLFIIWRSYVEKNRDTLNHTVEERRNTLIGIVQTLKIAVKLLKTRHMLLLLIPFAYSGVYGTCIGHYVKYGDTRKRLIGLHGILFGCGEILGGGLFGFITKPKTSSQRALMILVGFILQIIYYYSVFVNFPLDASFRETTAKPYFDFSSKTSKAIAFLSSFIVGLGDSSLNTQIMNVLVTRYKQCTASAFAIFRLVQSLMIAVAFSYAGSLQLQWQLLVVVIFLFFGTFTFFKVLFDETESEFIATSGTITLQVNEHDSYQNYSLSIA</sequence>
<dbReference type="GO" id="GO:0016020">
    <property type="term" value="C:membrane"/>
    <property type="evidence" value="ECO:0007669"/>
    <property type="project" value="UniProtKB-SubCell"/>
</dbReference>
<feature type="transmembrane region" description="Helical" evidence="9">
    <location>
        <begin position="402"/>
        <end position="423"/>
    </location>
</feature>
<feature type="transmembrane region" description="Helical" evidence="9">
    <location>
        <begin position="139"/>
        <end position="159"/>
    </location>
</feature>
<gene>
    <name evidence="11" type="ORF">JBS370_LOCUS32634</name>
    <name evidence="10" type="ORF">ZHD862_LOCUS17019</name>
</gene>
<evidence type="ECO:0000256" key="2">
    <source>
        <dbReference type="ARBA" id="ARBA00009172"/>
    </source>
</evidence>
<evidence type="ECO:0000313" key="11">
    <source>
        <dbReference type="EMBL" id="CAF4121183.1"/>
    </source>
</evidence>
<name>A0A814NCG6_9BILA</name>
<keyword evidence="3 9" id="KW-0812">Transmembrane</keyword>
<dbReference type="InterPro" id="IPR036259">
    <property type="entry name" value="MFS_trans_sf"/>
</dbReference>
<dbReference type="Pfam" id="PF05978">
    <property type="entry name" value="UNC-93"/>
    <property type="match status" value="1"/>
</dbReference>
<keyword evidence="6" id="KW-0325">Glycoprotein</keyword>
<evidence type="ECO:0000256" key="9">
    <source>
        <dbReference type="SAM" id="Phobius"/>
    </source>
</evidence>
<reference evidence="10" key="1">
    <citation type="submission" date="2021-02" db="EMBL/GenBank/DDBJ databases">
        <authorList>
            <person name="Nowell W R."/>
        </authorList>
    </citation>
    <scope>NUCLEOTIDE SEQUENCE</scope>
</reference>
<feature type="transmembrane region" description="Helical" evidence="9">
    <location>
        <begin position="235"/>
        <end position="255"/>
    </location>
</feature>
<feature type="transmembrane region" description="Helical" evidence="9">
    <location>
        <begin position="79"/>
        <end position="97"/>
    </location>
</feature>
<comment type="caution">
    <text evidence="10">The sequence shown here is derived from an EMBL/GenBank/DDBJ whole genome shotgun (WGS) entry which is preliminary data.</text>
</comment>
<proteinExistence type="inferred from homology"/>
<dbReference type="InterPro" id="IPR010291">
    <property type="entry name" value="Ion_channel_UNC-93"/>
</dbReference>
<evidence type="ECO:0000313" key="10">
    <source>
        <dbReference type="EMBL" id="CAF1089605.1"/>
    </source>
</evidence>
<comment type="similarity">
    <text evidence="2">Belongs to the unc-93 family.</text>
</comment>
<organism evidence="10 12">
    <name type="scientific">Rotaria sordida</name>
    <dbReference type="NCBI Taxonomy" id="392033"/>
    <lineage>
        <taxon>Eukaryota</taxon>
        <taxon>Metazoa</taxon>
        <taxon>Spiralia</taxon>
        <taxon>Gnathifera</taxon>
        <taxon>Rotifera</taxon>
        <taxon>Eurotatoria</taxon>
        <taxon>Bdelloidea</taxon>
        <taxon>Philodinida</taxon>
        <taxon>Philodinidae</taxon>
        <taxon>Rotaria</taxon>
    </lineage>
</organism>
<dbReference type="AlphaFoldDB" id="A0A814NCG6"/>
<feature type="transmembrane region" description="Helical" evidence="9">
    <location>
        <begin position="297"/>
        <end position="319"/>
    </location>
</feature>
<dbReference type="EMBL" id="CAJNOT010000828">
    <property type="protein sequence ID" value="CAF1089605.1"/>
    <property type="molecule type" value="Genomic_DNA"/>
</dbReference>
<evidence type="ECO:0000256" key="8">
    <source>
        <dbReference type="ARBA" id="ARBA00041910"/>
    </source>
</evidence>
<comment type="subcellular location">
    <subcellularLocation>
        <location evidence="1">Membrane</location>
        <topology evidence="1">Multi-pass membrane protein</topology>
    </subcellularLocation>
</comment>
<dbReference type="PANTHER" id="PTHR23294:SF0">
    <property type="entry name" value="UNC93-LIKE PROTEIN MFSD11"/>
    <property type="match status" value="1"/>
</dbReference>
<dbReference type="Proteomes" id="UP000663836">
    <property type="component" value="Unassembled WGS sequence"/>
</dbReference>
<evidence type="ECO:0000256" key="6">
    <source>
        <dbReference type="ARBA" id="ARBA00023180"/>
    </source>
</evidence>
<dbReference type="SUPFAM" id="SSF103473">
    <property type="entry name" value="MFS general substrate transporter"/>
    <property type="match status" value="1"/>
</dbReference>
<feature type="transmembrane region" description="Helical" evidence="9">
    <location>
        <begin position="48"/>
        <end position="67"/>
    </location>
</feature>
<feature type="transmembrane region" description="Helical" evidence="9">
    <location>
        <begin position="378"/>
        <end position="396"/>
    </location>
</feature>
<feature type="transmembrane region" description="Helical" evidence="9">
    <location>
        <begin position="103"/>
        <end position="127"/>
    </location>
</feature>